<evidence type="ECO:0000313" key="3">
    <source>
        <dbReference type="Proteomes" id="UP000523079"/>
    </source>
</evidence>
<evidence type="ECO:0000259" key="1">
    <source>
        <dbReference type="Pfam" id="PF03992"/>
    </source>
</evidence>
<sequence length="93" mass="10212">MTVHLTGRLICADEHQTALVRRLLAEHVALTRAEPGCLAFAVDPTDNPRVWRVEETFADAAAFRAHQQRIAGSVWGRETAGIARDYEVSGLDG</sequence>
<dbReference type="EMBL" id="JACGWT010000003">
    <property type="protein sequence ID" value="MBA8794614.1"/>
    <property type="molecule type" value="Genomic_DNA"/>
</dbReference>
<protein>
    <submittedName>
        <fullName evidence="2">Quinol monooxygenase YgiN</fullName>
    </submittedName>
</protein>
<dbReference type="AlphaFoldDB" id="A0A7W3ISV9"/>
<dbReference type="InterPro" id="IPR007138">
    <property type="entry name" value="ABM_dom"/>
</dbReference>
<name>A0A7W3ISV9_9ACTN</name>
<proteinExistence type="predicted"/>
<accession>A0A7W3ISV9</accession>
<dbReference type="GO" id="GO:0004497">
    <property type="term" value="F:monooxygenase activity"/>
    <property type="evidence" value="ECO:0007669"/>
    <property type="project" value="UniProtKB-KW"/>
</dbReference>
<dbReference type="RefSeq" id="WP_182560163.1">
    <property type="nucleotide sequence ID" value="NZ_JACGWT010000003.1"/>
</dbReference>
<keyword evidence="3" id="KW-1185">Reference proteome</keyword>
<keyword evidence="2" id="KW-0503">Monooxygenase</keyword>
<feature type="domain" description="ABM" evidence="1">
    <location>
        <begin position="12"/>
        <end position="68"/>
    </location>
</feature>
<dbReference type="Gene3D" id="3.30.70.100">
    <property type="match status" value="1"/>
</dbReference>
<dbReference type="InterPro" id="IPR011008">
    <property type="entry name" value="Dimeric_a/b-barrel"/>
</dbReference>
<comment type="caution">
    <text evidence="2">The sequence shown here is derived from an EMBL/GenBank/DDBJ whole genome shotgun (WGS) entry which is preliminary data.</text>
</comment>
<reference evidence="2 3" key="1">
    <citation type="submission" date="2020-07" db="EMBL/GenBank/DDBJ databases">
        <title>Sequencing the genomes of 1000 actinobacteria strains.</title>
        <authorList>
            <person name="Klenk H.-P."/>
        </authorList>
    </citation>
    <scope>NUCLEOTIDE SEQUENCE [LARGE SCALE GENOMIC DNA]</scope>
    <source>
        <strain evidence="2 3">DSM 100723</strain>
    </source>
</reference>
<dbReference type="Pfam" id="PF03992">
    <property type="entry name" value="ABM"/>
    <property type="match status" value="1"/>
</dbReference>
<dbReference type="Proteomes" id="UP000523079">
    <property type="component" value="Unassembled WGS sequence"/>
</dbReference>
<gene>
    <name evidence="2" type="ORF">FHX74_002233</name>
</gene>
<dbReference type="SUPFAM" id="SSF54909">
    <property type="entry name" value="Dimeric alpha+beta barrel"/>
    <property type="match status" value="1"/>
</dbReference>
<organism evidence="2 3">
    <name type="scientific">Microlunatus kandeliicorticis</name>
    <dbReference type="NCBI Taxonomy" id="1759536"/>
    <lineage>
        <taxon>Bacteria</taxon>
        <taxon>Bacillati</taxon>
        <taxon>Actinomycetota</taxon>
        <taxon>Actinomycetes</taxon>
        <taxon>Propionibacteriales</taxon>
        <taxon>Propionibacteriaceae</taxon>
        <taxon>Microlunatus</taxon>
    </lineage>
</organism>
<keyword evidence="2" id="KW-0560">Oxidoreductase</keyword>
<evidence type="ECO:0000313" key="2">
    <source>
        <dbReference type="EMBL" id="MBA8794614.1"/>
    </source>
</evidence>